<keyword evidence="2" id="KW-1185">Reference proteome</keyword>
<dbReference type="EMBL" id="JAFBEE010000006">
    <property type="protein sequence ID" value="MBM7614698.1"/>
    <property type="molecule type" value="Genomic_DNA"/>
</dbReference>
<sequence>MSYVLVENKMYDSEEILNRIKEKHPFKVVKDITKGSKRDDTLVYQIIHDVVHLKEEILLDTTEPIEQEDLVEELMNLADEKVAMIEDLLSGAFICYSYSYHYDDGLEEIKSIFIACDESVGDLRLSDIAERILKSID</sequence>
<comment type="caution">
    <text evidence="1">The sequence shown here is derived from an EMBL/GenBank/DDBJ whole genome shotgun (WGS) entry which is preliminary data.</text>
</comment>
<evidence type="ECO:0000313" key="2">
    <source>
        <dbReference type="Proteomes" id="UP001314796"/>
    </source>
</evidence>
<dbReference type="RefSeq" id="WP_204401168.1">
    <property type="nucleotide sequence ID" value="NZ_JAFBEE010000006.1"/>
</dbReference>
<organism evidence="1 2">
    <name type="scientific">Alkaliphilus hydrothermalis</name>
    <dbReference type="NCBI Taxonomy" id="1482730"/>
    <lineage>
        <taxon>Bacteria</taxon>
        <taxon>Bacillati</taxon>
        <taxon>Bacillota</taxon>
        <taxon>Clostridia</taxon>
        <taxon>Peptostreptococcales</taxon>
        <taxon>Natronincolaceae</taxon>
        <taxon>Alkaliphilus</taxon>
    </lineage>
</organism>
<protein>
    <submittedName>
        <fullName evidence="1">Uncharacterized protein</fullName>
    </submittedName>
</protein>
<reference evidence="1 2" key="1">
    <citation type="submission" date="2021-01" db="EMBL/GenBank/DDBJ databases">
        <title>Genomic Encyclopedia of Type Strains, Phase IV (KMG-IV): sequencing the most valuable type-strain genomes for metagenomic binning, comparative biology and taxonomic classification.</title>
        <authorList>
            <person name="Goeker M."/>
        </authorList>
    </citation>
    <scope>NUCLEOTIDE SEQUENCE [LARGE SCALE GENOMIC DNA]</scope>
    <source>
        <strain evidence="1 2">DSM 25890</strain>
    </source>
</reference>
<accession>A0ABS2NP26</accession>
<name>A0ABS2NP26_9FIRM</name>
<proteinExistence type="predicted"/>
<evidence type="ECO:0000313" key="1">
    <source>
        <dbReference type="EMBL" id="MBM7614698.1"/>
    </source>
</evidence>
<gene>
    <name evidence="1" type="ORF">JOC73_001212</name>
</gene>
<dbReference type="Proteomes" id="UP001314796">
    <property type="component" value="Unassembled WGS sequence"/>
</dbReference>